<keyword evidence="2" id="KW-1185">Reference proteome</keyword>
<sequence length="119" mass="13216">MGRLSVTQRIWPSRAFWRHDSIQTTNTIEGPVEEEQLGMPRMRSQHEVGQISKFTTAEYSLMGSRGVSQFLVHISKSKHPLGKGESPTLGVANIMAASSDVPGGLGNPITPRHSFRCRW</sequence>
<accession>A0AAE8MT71</accession>
<comment type="caution">
    <text evidence="1">The sequence shown here is derived from an EMBL/GenBank/DDBJ whole genome shotgun (WGS) entry which is preliminary data.</text>
</comment>
<evidence type="ECO:0000313" key="2">
    <source>
        <dbReference type="Proteomes" id="UP001187682"/>
    </source>
</evidence>
<organism evidence="1 2">
    <name type="scientific">Cephalotrichum gorgonifer</name>
    <dbReference type="NCBI Taxonomy" id="2041049"/>
    <lineage>
        <taxon>Eukaryota</taxon>
        <taxon>Fungi</taxon>
        <taxon>Dikarya</taxon>
        <taxon>Ascomycota</taxon>
        <taxon>Pezizomycotina</taxon>
        <taxon>Sordariomycetes</taxon>
        <taxon>Hypocreomycetidae</taxon>
        <taxon>Microascales</taxon>
        <taxon>Microascaceae</taxon>
        <taxon>Cephalotrichum</taxon>
    </lineage>
</organism>
<name>A0AAE8MT71_9PEZI</name>
<gene>
    <name evidence="1" type="ORF">DNG_02401</name>
</gene>
<protein>
    <submittedName>
        <fullName evidence="1">Uncharacterized protein</fullName>
    </submittedName>
</protein>
<reference evidence="1" key="1">
    <citation type="submission" date="2018-03" db="EMBL/GenBank/DDBJ databases">
        <authorList>
            <person name="Guldener U."/>
        </authorList>
    </citation>
    <scope>NUCLEOTIDE SEQUENCE</scope>
</reference>
<evidence type="ECO:0000313" key="1">
    <source>
        <dbReference type="EMBL" id="SPN99549.1"/>
    </source>
</evidence>
<dbReference type="Proteomes" id="UP001187682">
    <property type="component" value="Unassembled WGS sequence"/>
</dbReference>
<proteinExistence type="predicted"/>
<dbReference type="AlphaFoldDB" id="A0AAE8MT71"/>
<dbReference type="EMBL" id="ONZQ02000003">
    <property type="protein sequence ID" value="SPN99549.1"/>
    <property type="molecule type" value="Genomic_DNA"/>
</dbReference>